<dbReference type="EMBL" id="SGXE01000001">
    <property type="protein sequence ID" value="RZS99197.1"/>
    <property type="molecule type" value="Genomic_DNA"/>
</dbReference>
<accession>A0A4Q7PGC6</accession>
<gene>
    <name evidence="1" type="ORF">EV197_0406</name>
</gene>
<keyword evidence="2" id="KW-1185">Reference proteome</keyword>
<evidence type="ECO:0000313" key="2">
    <source>
        <dbReference type="Proteomes" id="UP000292262"/>
    </source>
</evidence>
<protein>
    <submittedName>
        <fullName evidence="1">HEXXH motif-containing protein</fullName>
    </submittedName>
</protein>
<sequence>MEVNTAIRLQDWEKMAVMQPDSSDTNLFLHYSQDTSFVKTAAATAGEPTIFGTTALRHFDWPASFLEEFQHAPFDHPSIKKAEELLKLWPEAYHQIGALITAFNPVLIKGVVDSEDYAGSNSHQPKNTLGAIWATVHNPLLLAQALVHEMAHNKLFCLGQHFESKLPLFINGDEELFDSPIRLDIPRPMAALFHGVYAFTHVLKLDRILYQQKPNLKNTLLSLMLHNALRLKKGIEIISKNAKLTDQGKAFVNSFIPWALDEINSCLNICKKEIQQKKNNPIVIIGPDSPEKYQLASSLAKHGQKDIVYSKEVCLEIWSKSAVIQKKQIALYGSEEVAKIFRNSTKFSTQEMLQNWMNTGVLDLEEIEFMQLQLHHFLLTEQSDKILCLSAEHSFFTNSSFLNRLLQFYRDLGAKVIYARPNLPIESAVSFLQQEDSQRSRAELYQQLYHPSYRTLSNFTYDSTRIETEALQELIQTIA</sequence>
<organism evidence="1 2">
    <name type="scientific">Aquimarina brevivitae</name>
    <dbReference type="NCBI Taxonomy" id="323412"/>
    <lineage>
        <taxon>Bacteria</taxon>
        <taxon>Pseudomonadati</taxon>
        <taxon>Bacteroidota</taxon>
        <taxon>Flavobacteriia</taxon>
        <taxon>Flavobacteriales</taxon>
        <taxon>Flavobacteriaceae</taxon>
        <taxon>Aquimarina</taxon>
    </lineage>
</organism>
<dbReference type="NCBIfam" id="TIGR04267">
    <property type="entry name" value="mod_HExxH"/>
    <property type="match status" value="1"/>
</dbReference>
<dbReference type="OrthoDB" id="531205at2"/>
<reference evidence="1 2" key="1">
    <citation type="submission" date="2019-02" db="EMBL/GenBank/DDBJ databases">
        <title>Genomic Encyclopedia of Type Strains, Phase IV (KMG-IV): sequencing the most valuable type-strain genomes for metagenomic binning, comparative biology and taxonomic classification.</title>
        <authorList>
            <person name="Goeker M."/>
        </authorList>
    </citation>
    <scope>NUCLEOTIDE SEQUENCE [LARGE SCALE GENOMIC DNA]</scope>
    <source>
        <strain evidence="1 2">DSM 17196</strain>
    </source>
</reference>
<comment type="caution">
    <text evidence="1">The sequence shown here is derived from an EMBL/GenBank/DDBJ whole genome shotgun (WGS) entry which is preliminary data.</text>
</comment>
<dbReference type="InterPro" id="IPR026337">
    <property type="entry name" value="AKG_HExxH"/>
</dbReference>
<dbReference type="AlphaFoldDB" id="A0A4Q7PGC6"/>
<name>A0A4Q7PGC6_9FLAO</name>
<evidence type="ECO:0000313" key="1">
    <source>
        <dbReference type="EMBL" id="RZS99197.1"/>
    </source>
</evidence>
<dbReference type="Proteomes" id="UP000292262">
    <property type="component" value="Unassembled WGS sequence"/>
</dbReference>
<proteinExistence type="predicted"/>
<dbReference type="RefSeq" id="WP_130285051.1">
    <property type="nucleotide sequence ID" value="NZ_SGXE01000001.1"/>
</dbReference>